<evidence type="ECO:0000256" key="4">
    <source>
        <dbReference type="ARBA" id="ARBA00012574"/>
    </source>
</evidence>
<sequence length="450" mass="49831">MQLIGPSPTERREYQRRRKRLIKAIGKRSAAIVPAAVEQQRNHDNPWPFRQSSDFYYLTGLAEPDALLLICPKRPEGEVIAFVQPRDPERERWEGPQLGTERAPAVLGIDQAFGIEEIDERLPELLKGYGKLYLPFDEHDWVVRALGWCDELRRGARAGVQPPQTFKDVAGPIHEQRLIKSAQEIDRLRRACAVSVEAHLAAARGVHAGLFEFEIAAILQKVFASAHGEPSFAPIVAGGSNACVLHYRANAAELKDGELVLIDAGAEVDYYAGDITRTWPVSGTFSKPQRALYQLVLDAQLAAIEAIGPGVSFDAPHQAAVRVITEGLIDLGLIEGPVDEAIEAGRYRAYFMHRTGHWLGSDVHDVGGYRVDGDWRELEPGMVMTVEPGIYVDPQSEAPEEYRGIGIRIEDDVLVTEDGFEVLTRGVPKEIDAIEALFAGRRDPVSEPIE</sequence>
<gene>
    <name evidence="15" type="ORF">GM160_02795</name>
</gene>
<protein>
    <recommendedName>
        <fullName evidence="10">Xaa-Pro aminopeptidase</fullName>
        <ecNumber evidence="4">3.4.11.9</ecNumber>
    </recommendedName>
    <alternativeName>
        <fullName evidence="11">Aminopeptidase P II</fullName>
    </alternativeName>
    <alternativeName>
        <fullName evidence="12">X-Pro aminopeptidase</fullName>
    </alternativeName>
</protein>
<dbReference type="GO" id="GO:0030145">
    <property type="term" value="F:manganese ion binding"/>
    <property type="evidence" value="ECO:0007669"/>
    <property type="project" value="InterPro"/>
</dbReference>
<keyword evidence="8" id="KW-0482">Metalloprotease</keyword>
<dbReference type="Gene3D" id="3.90.230.10">
    <property type="entry name" value="Creatinase/methionine aminopeptidase superfamily"/>
    <property type="match status" value="1"/>
</dbReference>
<dbReference type="GO" id="GO:0005829">
    <property type="term" value="C:cytosol"/>
    <property type="evidence" value="ECO:0007669"/>
    <property type="project" value="TreeGrafter"/>
</dbReference>
<evidence type="ECO:0000256" key="2">
    <source>
        <dbReference type="ARBA" id="ARBA00001936"/>
    </source>
</evidence>
<proteinExistence type="inferred from homology"/>
<dbReference type="SMART" id="SM01011">
    <property type="entry name" value="AMP_N"/>
    <property type="match status" value="1"/>
</dbReference>
<keyword evidence="5" id="KW-0645">Protease</keyword>
<evidence type="ECO:0000256" key="10">
    <source>
        <dbReference type="ARBA" id="ARBA00069363"/>
    </source>
</evidence>
<dbReference type="InterPro" id="IPR007865">
    <property type="entry name" value="Aminopep_P_N"/>
</dbReference>
<dbReference type="PROSITE" id="PS00491">
    <property type="entry name" value="PROLINE_PEPTIDASE"/>
    <property type="match status" value="1"/>
</dbReference>
<evidence type="ECO:0000256" key="9">
    <source>
        <dbReference type="ARBA" id="ARBA00023211"/>
    </source>
</evidence>
<dbReference type="CDD" id="cd01087">
    <property type="entry name" value="Prolidase"/>
    <property type="match status" value="1"/>
</dbReference>
<keyword evidence="6 13" id="KW-0479">Metal-binding</keyword>
<dbReference type="InterPro" id="IPR036005">
    <property type="entry name" value="Creatinase/aminopeptidase-like"/>
</dbReference>
<dbReference type="RefSeq" id="WP_156227950.1">
    <property type="nucleotide sequence ID" value="NZ_CP046415.1"/>
</dbReference>
<evidence type="ECO:0000256" key="12">
    <source>
        <dbReference type="ARBA" id="ARBA00081411"/>
    </source>
</evidence>
<evidence type="ECO:0000256" key="6">
    <source>
        <dbReference type="ARBA" id="ARBA00022723"/>
    </source>
</evidence>
<evidence type="ECO:0000256" key="5">
    <source>
        <dbReference type="ARBA" id="ARBA00022670"/>
    </source>
</evidence>
<dbReference type="Pfam" id="PF00557">
    <property type="entry name" value="Peptidase_M24"/>
    <property type="match status" value="1"/>
</dbReference>
<evidence type="ECO:0000313" key="16">
    <source>
        <dbReference type="Proteomes" id="UP000427716"/>
    </source>
</evidence>
<organism evidence="15 16">
    <name type="scientific">Guyparkeria halophila</name>
    <dbReference type="NCBI Taxonomy" id="47960"/>
    <lineage>
        <taxon>Bacteria</taxon>
        <taxon>Pseudomonadati</taxon>
        <taxon>Pseudomonadota</taxon>
        <taxon>Gammaproteobacteria</taxon>
        <taxon>Chromatiales</taxon>
        <taxon>Thioalkalibacteraceae</taxon>
        <taxon>Guyparkeria</taxon>
    </lineage>
</organism>
<comment type="cofactor">
    <cofactor evidence="2">
        <name>Mn(2+)</name>
        <dbReference type="ChEBI" id="CHEBI:29035"/>
    </cofactor>
</comment>
<evidence type="ECO:0000256" key="3">
    <source>
        <dbReference type="ARBA" id="ARBA00008766"/>
    </source>
</evidence>
<comment type="catalytic activity">
    <reaction evidence="1">
        <text>Release of any N-terminal amino acid, including proline, that is linked to proline, even from a dipeptide or tripeptide.</text>
        <dbReference type="EC" id="3.4.11.9"/>
    </reaction>
</comment>
<dbReference type="Gene3D" id="3.40.350.10">
    <property type="entry name" value="Creatinase/prolidase N-terminal domain"/>
    <property type="match status" value="1"/>
</dbReference>
<evidence type="ECO:0000259" key="14">
    <source>
        <dbReference type="SMART" id="SM01011"/>
    </source>
</evidence>
<dbReference type="PANTHER" id="PTHR43226:SF4">
    <property type="entry name" value="XAA-PRO AMINOPEPTIDASE 3"/>
    <property type="match status" value="1"/>
</dbReference>
<dbReference type="InterPro" id="IPR029149">
    <property type="entry name" value="Creatin/AminoP/Spt16_N"/>
</dbReference>
<evidence type="ECO:0000256" key="13">
    <source>
        <dbReference type="RuleBase" id="RU000590"/>
    </source>
</evidence>
<evidence type="ECO:0000256" key="1">
    <source>
        <dbReference type="ARBA" id="ARBA00001424"/>
    </source>
</evidence>
<evidence type="ECO:0000313" key="15">
    <source>
        <dbReference type="EMBL" id="QGT77908.1"/>
    </source>
</evidence>
<evidence type="ECO:0000256" key="8">
    <source>
        <dbReference type="ARBA" id="ARBA00023049"/>
    </source>
</evidence>
<dbReference type="PANTHER" id="PTHR43226">
    <property type="entry name" value="XAA-PRO AMINOPEPTIDASE 3"/>
    <property type="match status" value="1"/>
</dbReference>
<dbReference type="InterPro" id="IPR000994">
    <property type="entry name" value="Pept_M24"/>
</dbReference>
<feature type="domain" description="Aminopeptidase P N-terminal" evidence="14">
    <location>
        <begin position="9"/>
        <end position="143"/>
    </location>
</feature>
<accession>A0A6I6CZ40</accession>
<dbReference type="GO" id="GO:0006508">
    <property type="term" value="P:proteolysis"/>
    <property type="evidence" value="ECO:0007669"/>
    <property type="project" value="UniProtKB-KW"/>
</dbReference>
<evidence type="ECO:0000256" key="7">
    <source>
        <dbReference type="ARBA" id="ARBA00022801"/>
    </source>
</evidence>
<comment type="similarity">
    <text evidence="3 13">Belongs to the peptidase M24B family.</text>
</comment>
<keyword evidence="9" id="KW-0464">Manganese</keyword>
<name>A0A6I6CZ40_9GAMM</name>
<reference evidence="15 16" key="1">
    <citation type="submission" date="2019-11" db="EMBL/GenBank/DDBJ databases">
        <authorList>
            <person name="Zhang J."/>
            <person name="Sun C."/>
        </authorList>
    </citation>
    <scope>NUCLEOTIDE SEQUENCE [LARGE SCALE GENOMIC DNA]</scope>
    <source>
        <strain evidence="16">sp2</strain>
    </source>
</reference>
<dbReference type="InterPro" id="IPR001131">
    <property type="entry name" value="Peptidase_M24B_aminopep-P_CS"/>
</dbReference>
<dbReference type="EC" id="3.4.11.9" evidence="4"/>
<keyword evidence="16" id="KW-1185">Reference proteome</keyword>
<dbReference type="InterPro" id="IPR052433">
    <property type="entry name" value="X-Pro_dipept-like"/>
</dbReference>
<dbReference type="KEGG" id="ghl:GM160_02795"/>
<dbReference type="Proteomes" id="UP000427716">
    <property type="component" value="Chromosome"/>
</dbReference>
<dbReference type="SUPFAM" id="SSF53092">
    <property type="entry name" value="Creatinase/prolidase N-terminal domain"/>
    <property type="match status" value="1"/>
</dbReference>
<dbReference type="AlphaFoldDB" id="A0A6I6CZ40"/>
<dbReference type="SUPFAM" id="SSF55920">
    <property type="entry name" value="Creatinase/aminopeptidase"/>
    <property type="match status" value="1"/>
</dbReference>
<dbReference type="Pfam" id="PF05195">
    <property type="entry name" value="AMP_N"/>
    <property type="match status" value="1"/>
</dbReference>
<keyword evidence="7" id="KW-0378">Hydrolase</keyword>
<evidence type="ECO:0000256" key="11">
    <source>
        <dbReference type="ARBA" id="ARBA00075356"/>
    </source>
</evidence>
<dbReference type="EMBL" id="CP046415">
    <property type="protein sequence ID" value="QGT77908.1"/>
    <property type="molecule type" value="Genomic_DNA"/>
</dbReference>
<dbReference type="GO" id="GO:0070006">
    <property type="term" value="F:metalloaminopeptidase activity"/>
    <property type="evidence" value="ECO:0007669"/>
    <property type="project" value="InterPro"/>
</dbReference>
<dbReference type="FunFam" id="3.90.230.10:FF:000002">
    <property type="entry name" value="Xaa-Pro aminopeptidase 3"/>
    <property type="match status" value="1"/>
</dbReference>